<dbReference type="OrthoDB" id="679784at2"/>
<proteinExistence type="predicted"/>
<dbReference type="STRING" id="1220578.FPE01S_02_10370"/>
<organism evidence="3 4">
    <name type="scientific">Flavihumibacter petaseus NBRC 106054</name>
    <dbReference type="NCBI Taxonomy" id="1220578"/>
    <lineage>
        <taxon>Bacteria</taxon>
        <taxon>Pseudomonadati</taxon>
        <taxon>Bacteroidota</taxon>
        <taxon>Chitinophagia</taxon>
        <taxon>Chitinophagales</taxon>
        <taxon>Chitinophagaceae</taxon>
        <taxon>Flavihumibacter</taxon>
    </lineage>
</organism>
<name>A0A0E9N2R8_9BACT</name>
<evidence type="ECO:0008006" key="5">
    <source>
        <dbReference type="Google" id="ProtNLM"/>
    </source>
</evidence>
<keyword evidence="4" id="KW-1185">Reference proteome</keyword>
<feature type="signal peptide" evidence="2">
    <location>
        <begin position="1"/>
        <end position="24"/>
    </location>
</feature>
<evidence type="ECO:0000313" key="4">
    <source>
        <dbReference type="Proteomes" id="UP000033121"/>
    </source>
</evidence>
<dbReference type="Proteomes" id="UP000033121">
    <property type="component" value="Unassembled WGS sequence"/>
</dbReference>
<protein>
    <recommendedName>
        <fullName evidence="5">Collagen-like protein</fullName>
    </recommendedName>
</protein>
<keyword evidence="2" id="KW-0732">Signal</keyword>
<comment type="caution">
    <text evidence="3">The sequence shown here is derived from an EMBL/GenBank/DDBJ whole genome shotgun (WGS) entry which is preliminary data.</text>
</comment>
<dbReference type="PROSITE" id="PS51257">
    <property type="entry name" value="PROKAR_LIPOPROTEIN"/>
    <property type="match status" value="1"/>
</dbReference>
<feature type="region of interest" description="Disordered" evidence="1">
    <location>
        <begin position="26"/>
        <end position="47"/>
    </location>
</feature>
<reference evidence="3 4" key="1">
    <citation type="submission" date="2015-04" db="EMBL/GenBank/DDBJ databases">
        <title>Whole genome shotgun sequence of Flavihumibacter petaseus NBRC 106054.</title>
        <authorList>
            <person name="Miyazawa S."/>
            <person name="Hosoyama A."/>
            <person name="Hashimoto M."/>
            <person name="Noguchi M."/>
            <person name="Tsuchikane K."/>
            <person name="Ohji S."/>
            <person name="Yamazoe A."/>
            <person name="Ichikawa N."/>
            <person name="Kimura A."/>
            <person name="Fujita N."/>
        </authorList>
    </citation>
    <scope>NUCLEOTIDE SEQUENCE [LARGE SCALE GENOMIC DNA]</scope>
    <source>
        <strain evidence="3 4">NBRC 106054</strain>
    </source>
</reference>
<dbReference type="EMBL" id="BBWV01000002">
    <property type="protein sequence ID" value="GAO43931.1"/>
    <property type="molecule type" value="Genomic_DNA"/>
</dbReference>
<accession>A0A0E9N2R8</accession>
<dbReference type="RefSeq" id="WP_052955841.1">
    <property type="nucleotide sequence ID" value="NZ_BBWV01000002.1"/>
</dbReference>
<feature type="chain" id="PRO_5002429840" description="Collagen-like protein" evidence="2">
    <location>
        <begin position="25"/>
        <end position="182"/>
    </location>
</feature>
<sequence length="182" mass="19240">MKKLILKMSGLGLLFLTLTLSSCSKEGDTGPAGPAGPAGPVGPAGPTGETGTANVIYSPWLSVDFNDNGIGEIEAPSLSVDVLNSGTVKVYFNLNDETDPVVFPLPAVINPALFIEEPTADDPYMTLDPIFTEGSITILSNYILTGAPFRYVIIPGGVEEGGRSAVNWNDYNSVKKYLNLKD</sequence>
<evidence type="ECO:0000256" key="2">
    <source>
        <dbReference type="SAM" id="SignalP"/>
    </source>
</evidence>
<dbReference type="AlphaFoldDB" id="A0A0E9N2R8"/>
<evidence type="ECO:0000313" key="3">
    <source>
        <dbReference type="EMBL" id="GAO43931.1"/>
    </source>
</evidence>
<evidence type="ECO:0000256" key="1">
    <source>
        <dbReference type="SAM" id="MobiDB-lite"/>
    </source>
</evidence>
<dbReference type="Gene3D" id="1.20.5.320">
    <property type="entry name" value="6-Phosphogluconate Dehydrogenase, domain 3"/>
    <property type="match status" value="1"/>
</dbReference>
<gene>
    <name evidence="3" type="ORF">FPE01S_02_10370</name>
</gene>